<keyword evidence="1" id="KW-0805">Transcription regulation</keyword>
<dbReference type="PANTHER" id="PTHR45566:SF2">
    <property type="entry name" value="NARL SUBFAMILY"/>
    <property type="match status" value="1"/>
</dbReference>
<evidence type="ECO:0000259" key="6">
    <source>
        <dbReference type="PROSITE" id="PS50110"/>
    </source>
</evidence>
<feature type="domain" description="Response regulatory" evidence="6">
    <location>
        <begin position="3"/>
        <end position="119"/>
    </location>
</feature>
<dbReference type="SUPFAM" id="SSF46894">
    <property type="entry name" value="C-terminal effector domain of the bipartite response regulators"/>
    <property type="match status" value="1"/>
</dbReference>
<feature type="modified residue" description="4-aspartylphosphate" evidence="4">
    <location>
        <position position="54"/>
    </location>
</feature>
<keyword evidence="8" id="KW-1185">Reference proteome</keyword>
<dbReference type="InterPro" id="IPR011006">
    <property type="entry name" value="CheY-like_superfamily"/>
</dbReference>
<dbReference type="InterPro" id="IPR051015">
    <property type="entry name" value="EvgA-like"/>
</dbReference>
<dbReference type="EMBL" id="CAKKNS010000005">
    <property type="protein sequence ID" value="CAH0416896.1"/>
    <property type="molecule type" value="Genomic_DNA"/>
</dbReference>
<dbReference type="PROSITE" id="PS50110">
    <property type="entry name" value="RESPONSE_REGULATORY"/>
    <property type="match status" value="1"/>
</dbReference>
<gene>
    <name evidence="7" type="primary">desR</name>
    <name evidence="7" type="ORF">WFA24289_01212</name>
</gene>
<evidence type="ECO:0000256" key="2">
    <source>
        <dbReference type="ARBA" id="ARBA00023125"/>
    </source>
</evidence>
<dbReference type="SMART" id="SM00421">
    <property type="entry name" value="HTH_LUXR"/>
    <property type="match status" value="1"/>
</dbReference>
<protein>
    <submittedName>
        <fullName evidence="7">Transcriptional regulatory protein DesR</fullName>
    </submittedName>
</protein>
<dbReference type="SUPFAM" id="SSF52172">
    <property type="entry name" value="CheY-like"/>
    <property type="match status" value="1"/>
</dbReference>
<dbReference type="InterPro" id="IPR000792">
    <property type="entry name" value="Tscrpt_reg_LuxR_C"/>
</dbReference>
<name>A0ABN8BK76_9LACO</name>
<evidence type="ECO:0000259" key="5">
    <source>
        <dbReference type="PROSITE" id="PS50043"/>
    </source>
</evidence>
<proteinExistence type="predicted"/>
<feature type="domain" description="HTH luxR-type" evidence="5">
    <location>
        <begin position="134"/>
        <end position="199"/>
    </location>
</feature>
<organism evidence="7 8">
    <name type="scientific">Periweissella fabaria</name>
    <dbReference type="NCBI Taxonomy" id="546157"/>
    <lineage>
        <taxon>Bacteria</taxon>
        <taxon>Bacillati</taxon>
        <taxon>Bacillota</taxon>
        <taxon>Bacilli</taxon>
        <taxon>Lactobacillales</taxon>
        <taxon>Lactobacillaceae</taxon>
        <taxon>Periweissella</taxon>
    </lineage>
</organism>
<dbReference type="Gene3D" id="3.40.50.2300">
    <property type="match status" value="1"/>
</dbReference>
<dbReference type="PRINTS" id="PR00038">
    <property type="entry name" value="HTHLUXR"/>
</dbReference>
<sequence>MIKLYLAEDQAMLQSALITILNLEEDLQVIGSALNGNDALADLLIADIDIAILDIELPGISGLAIADQLRQARPDIKIVILTTFAQPTYFEQALAAKVNGYLLKDSPSDKLIATLHQVLEGQIIYEPQLVIGMYQATKNPLTEREISVLQLLQSAQDTQAIADELHLSNGTVRNYISAILSKLGAHSRIEAVQIAQTNKWLSQT</sequence>
<evidence type="ECO:0000256" key="4">
    <source>
        <dbReference type="PROSITE-ProRule" id="PRU00169"/>
    </source>
</evidence>
<reference evidence="7 8" key="1">
    <citation type="submission" date="2021-11" db="EMBL/GenBank/DDBJ databases">
        <authorList>
            <person name="Depoorter E."/>
        </authorList>
    </citation>
    <scope>NUCLEOTIDE SEQUENCE [LARGE SCALE GENOMIC DNA]</scope>
    <source>
        <strain evidence="7 8">LMG 24289</strain>
    </source>
</reference>
<dbReference type="PROSITE" id="PS50043">
    <property type="entry name" value="HTH_LUXR_2"/>
    <property type="match status" value="1"/>
</dbReference>
<comment type="caution">
    <text evidence="7">The sequence shown here is derived from an EMBL/GenBank/DDBJ whole genome shotgun (WGS) entry which is preliminary data.</text>
</comment>
<dbReference type="RefSeq" id="WP_230096936.1">
    <property type="nucleotide sequence ID" value="NZ_CAKKNS010000005.1"/>
</dbReference>
<dbReference type="CDD" id="cd06170">
    <property type="entry name" value="LuxR_C_like"/>
    <property type="match status" value="1"/>
</dbReference>
<dbReference type="Pfam" id="PF00072">
    <property type="entry name" value="Response_reg"/>
    <property type="match status" value="1"/>
</dbReference>
<dbReference type="Proteomes" id="UP000789707">
    <property type="component" value="Unassembled WGS sequence"/>
</dbReference>
<dbReference type="PANTHER" id="PTHR45566">
    <property type="entry name" value="HTH-TYPE TRANSCRIPTIONAL REGULATOR YHJB-RELATED"/>
    <property type="match status" value="1"/>
</dbReference>
<keyword evidence="3" id="KW-0804">Transcription</keyword>
<evidence type="ECO:0000256" key="1">
    <source>
        <dbReference type="ARBA" id="ARBA00023015"/>
    </source>
</evidence>
<evidence type="ECO:0000313" key="7">
    <source>
        <dbReference type="EMBL" id="CAH0416896.1"/>
    </source>
</evidence>
<accession>A0ABN8BK76</accession>
<dbReference type="Pfam" id="PF00196">
    <property type="entry name" value="GerE"/>
    <property type="match status" value="1"/>
</dbReference>
<evidence type="ECO:0000256" key="3">
    <source>
        <dbReference type="ARBA" id="ARBA00023163"/>
    </source>
</evidence>
<keyword evidence="2" id="KW-0238">DNA-binding</keyword>
<keyword evidence="4" id="KW-0597">Phosphoprotein</keyword>
<dbReference type="InterPro" id="IPR001789">
    <property type="entry name" value="Sig_transdc_resp-reg_receiver"/>
</dbReference>
<evidence type="ECO:0000313" key="8">
    <source>
        <dbReference type="Proteomes" id="UP000789707"/>
    </source>
</evidence>
<dbReference type="InterPro" id="IPR016032">
    <property type="entry name" value="Sig_transdc_resp-reg_C-effctor"/>
</dbReference>
<dbReference type="SMART" id="SM00448">
    <property type="entry name" value="REC"/>
    <property type="match status" value="1"/>
</dbReference>